<feature type="region of interest" description="Disordered" evidence="1">
    <location>
        <begin position="58"/>
        <end position="78"/>
    </location>
</feature>
<gene>
    <name evidence="3" type="ORF">NC653_033451</name>
</gene>
<feature type="region of interest" description="Disordered" evidence="1">
    <location>
        <begin position="1"/>
        <end position="37"/>
    </location>
</feature>
<comment type="caution">
    <text evidence="3">The sequence shown here is derived from an EMBL/GenBank/DDBJ whole genome shotgun (WGS) entry which is preliminary data.</text>
</comment>
<dbReference type="InterPro" id="IPR008889">
    <property type="entry name" value="VQ"/>
</dbReference>
<reference evidence="3" key="1">
    <citation type="journal article" date="2023" name="Mol. Ecol. Resour.">
        <title>Chromosome-level genome assembly of a triploid poplar Populus alba 'Berolinensis'.</title>
        <authorList>
            <person name="Chen S."/>
            <person name="Yu Y."/>
            <person name="Wang X."/>
            <person name="Wang S."/>
            <person name="Zhang T."/>
            <person name="Zhou Y."/>
            <person name="He R."/>
            <person name="Meng N."/>
            <person name="Wang Y."/>
            <person name="Liu W."/>
            <person name="Liu Z."/>
            <person name="Liu J."/>
            <person name="Guo Q."/>
            <person name="Huang H."/>
            <person name="Sederoff R.R."/>
            <person name="Wang G."/>
            <person name="Qu G."/>
            <person name="Chen S."/>
        </authorList>
    </citation>
    <scope>NUCLEOTIDE SEQUENCE</scope>
    <source>
        <strain evidence="3">SC-2020</strain>
    </source>
</reference>
<feature type="compositionally biased region" description="Polar residues" evidence="1">
    <location>
        <begin position="58"/>
        <end position="69"/>
    </location>
</feature>
<accession>A0AAD6LU00</accession>
<keyword evidence="4" id="KW-1185">Reference proteome</keyword>
<protein>
    <recommendedName>
        <fullName evidence="2">VQ domain-containing protein</fullName>
    </recommendedName>
</protein>
<evidence type="ECO:0000313" key="3">
    <source>
        <dbReference type="EMBL" id="KAJ6973120.1"/>
    </source>
</evidence>
<organism evidence="3 4">
    <name type="scientific">Populus alba x Populus x berolinensis</name>
    <dbReference type="NCBI Taxonomy" id="444605"/>
    <lineage>
        <taxon>Eukaryota</taxon>
        <taxon>Viridiplantae</taxon>
        <taxon>Streptophyta</taxon>
        <taxon>Embryophyta</taxon>
        <taxon>Tracheophyta</taxon>
        <taxon>Spermatophyta</taxon>
        <taxon>Magnoliopsida</taxon>
        <taxon>eudicotyledons</taxon>
        <taxon>Gunneridae</taxon>
        <taxon>Pentapetalae</taxon>
        <taxon>rosids</taxon>
        <taxon>fabids</taxon>
        <taxon>Malpighiales</taxon>
        <taxon>Salicaceae</taxon>
        <taxon>Saliceae</taxon>
        <taxon>Populus</taxon>
    </lineage>
</organism>
<evidence type="ECO:0000259" key="2">
    <source>
        <dbReference type="Pfam" id="PF05678"/>
    </source>
</evidence>
<evidence type="ECO:0000256" key="1">
    <source>
        <dbReference type="SAM" id="MobiDB-lite"/>
    </source>
</evidence>
<dbReference type="AlphaFoldDB" id="A0AAD6LU00"/>
<name>A0AAD6LU00_9ROSI</name>
<dbReference type="Proteomes" id="UP001164929">
    <property type="component" value="Chromosome 14"/>
</dbReference>
<evidence type="ECO:0000313" key="4">
    <source>
        <dbReference type="Proteomes" id="UP001164929"/>
    </source>
</evidence>
<dbReference type="Pfam" id="PF05678">
    <property type="entry name" value="VQ"/>
    <property type="match status" value="1"/>
</dbReference>
<sequence>MISQSKSIGMMRKRPTTQSSPSPSKEEKQRFSNSIRALRPRVYITDTSKFKTLVQELTGNGKGSSSSCISAPPEGRSPQAIQEAPFIGIEDQEHDHRESSLETTSVEGYVHNSFDLCKVFQTDHHQEVSQVHGYMADISAFGDHVSMPMDQQEDLLAYHDLESWLLSSEEPCSSSYNGYFAQTQQRVNIYDYTSYLG</sequence>
<feature type="domain" description="VQ" evidence="2">
    <location>
        <begin position="40"/>
        <end position="60"/>
    </location>
</feature>
<proteinExistence type="predicted"/>
<dbReference type="EMBL" id="JAQIZT010000014">
    <property type="protein sequence ID" value="KAJ6973120.1"/>
    <property type="molecule type" value="Genomic_DNA"/>
</dbReference>